<evidence type="ECO:0000313" key="4">
    <source>
        <dbReference type="Proteomes" id="UP001220209"/>
    </source>
</evidence>
<feature type="transmembrane region" description="Helical" evidence="1">
    <location>
        <begin position="33"/>
        <end position="53"/>
    </location>
</feature>
<dbReference type="OrthoDB" id="9132581at2"/>
<evidence type="ECO:0000313" key="2">
    <source>
        <dbReference type="EMBL" id="BBA45267.1"/>
    </source>
</evidence>
<reference evidence="3 4" key="3">
    <citation type="submission" date="2021-12" db="EMBL/GenBank/DDBJ databases">
        <title>Genomic and phenotypic characterization of three Burkholderia contaminans isolates recovered from different sources.</title>
        <authorList>
            <person name="Lopez De Volder A."/>
            <person name="Fan Y."/>
            <person name="Nunvar J."/>
            <person name="Herrera T."/>
            <person name="Timp W."/>
            <person name="Degrossi J."/>
        </authorList>
    </citation>
    <scope>NUCLEOTIDE SEQUENCE [LARGE SCALE GENOMIC DNA]</scope>
    <source>
        <strain evidence="3 4">LMG 23361</strain>
        <plasmid evidence="3 4">unnamed1</plasmid>
    </source>
</reference>
<feature type="transmembrane region" description="Helical" evidence="1">
    <location>
        <begin position="106"/>
        <end position="132"/>
    </location>
</feature>
<dbReference type="RefSeq" id="WP_046543949.1">
    <property type="nucleotide sequence ID" value="NZ_AP018360.1"/>
</dbReference>
<name>A0A250LL70_9BURK</name>
<keyword evidence="1" id="KW-0812">Transmembrane</keyword>
<geneLocation type="plasmid" evidence="2">
    <name>pBC453</name>
</geneLocation>
<dbReference type="Proteomes" id="UP001220209">
    <property type="component" value="Plasmid unnamed1"/>
</dbReference>
<sequence>MMNAKSIYATPSNLDRVTSAFASAMSEFSNGMWIPFALVCAIGIGFWCVGHALESDGWVELYQIGGQAALDGYFATVHAAKLSMWGRMAEALSGRSVSIGGVWQGIGLFILFVIVPASSVLCLMGAAIAAFLKSGLQTRRR</sequence>
<protein>
    <submittedName>
        <fullName evidence="2">Uncharacterized protein</fullName>
    </submittedName>
</protein>
<organism evidence="2">
    <name type="scientific">Burkholderia contaminans</name>
    <dbReference type="NCBI Taxonomy" id="488447"/>
    <lineage>
        <taxon>Bacteria</taxon>
        <taxon>Pseudomonadati</taxon>
        <taxon>Pseudomonadota</taxon>
        <taxon>Betaproteobacteria</taxon>
        <taxon>Burkholderiales</taxon>
        <taxon>Burkholderiaceae</taxon>
        <taxon>Burkholderia</taxon>
        <taxon>Burkholderia cepacia complex</taxon>
    </lineage>
</organism>
<keyword evidence="1" id="KW-0472">Membrane</keyword>
<gene>
    <name evidence="2" type="ORF">BCCH1_77780</name>
    <name evidence="3" type="ORF">LXE91_39060</name>
</gene>
<keyword evidence="1" id="KW-1133">Transmembrane helix</keyword>
<keyword evidence="2" id="KW-0614">Plasmid</keyword>
<accession>A0A250LL70</accession>
<dbReference type="EMBL" id="AP018360">
    <property type="protein sequence ID" value="BBA45267.1"/>
    <property type="molecule type" value="Genomic_DNA"/>
</dbReference>
<evidence type="ECO:0000256" key="1">
    <source>
        <dbReference type="SAM" id="Phobius"/>
    </source>
</evidence>
<reference evidence="2" key="2">
    <citation type="journal article" date="2017" name="Genome Announc.">
        <title>High-Quality Draft Genome Sequence of Burkholderia contaminans CH-1, a Gram-Negative Bacterium That Metabolizes 2-Azahypoxanthine, a Plant Growth-Regulating Compound.</title>
        <authorList>
            <person name="Choi J.-H."/>
            <person name="Sugiura H."/>
            <person name="Moriuchi R."/>
            <person name="Kawagishi H."/>
            <person name="Dohra H."/>
        </authorList>
    </citation>
    <scope>NUCLEOTIDE SEQUENCE</scope>
    <source>
        <strain evidence="2">CH-1</strain>
        <plasmid evidence="2">pBC453</plasmid>
    </source>
</reference>
<dbReference type="AlphaFoldDB" id="A0A250LL70"/>
<dbReference type="EMBL" id="CP090643">
    <property type="protein sequence ID" value="WFN23542.1"/>
    <property type="molecule type" value="Genomic_DNA"/>
</dbReference>
<geneLocation type="plasmid" evidence="3 4">
    <name>unnamed1</name>
</geneLocation>
<proteinExistence type="predicted"/>
<reference evidence="2" key="1">
    <citation type="journal article" date="2016" name="Biosci. Biotechnol. Biochem.">
        <title>Bioconversion of AHX to AOH by resting cells of Burkholderia contaminans CH-1.</title>
        <authorList>
            <person name="Choi J.H."/>
            <person name="Kikuchi A."/>
            <person name="Pumkaeo P."/>
            <person name="Hirai H."/>
            <person name="Tokuyama S."/>
            <person name="Kawagishi H."/>
        </authorList>
    </citation>
    <scope>NUCLEOTIDE SEQUENCE</scope>
    <source>
        <strain evidence="2">CH-1</strain>
        <plasmid evidence="2">pBC453</plasmid>
    </source>
</reference>
<evidence type="ECO:0000313" key="3">
    <source>
        <dbReference type="EMBL" id="WFN23542.1"/>
    </source>
</evidence>